<proteinExistence type="predicted"/>
<keyword evidence="1 2" id="KW-0378">Hydrolase</keyword>
<dbReference type="NCBIfam" id="TIGR01879">
    <property type="entry name" value="hydantase"/>
    <property type="match status" value="1"/>
</dbReference>
<dbReference type="InterPro" id="IPR002933">
    <property type="entry name" value="Peptidase_M20"/>
</dbReference>
<protein>
    <submittedName>
        <fullName evidence="2">N-carbamoyl-L-amino acid hydrolase</fullName>
        <ecNumber evidence="2">3.5.1.87</ecNumber>
    </submittedName>
</protein>
<dbReference type="InterPro" id="IPR036264">
    <property type="entry name" value="Bact_exopeptidase_dim_dom"/>
</dbReference>
<organism evidence="2">
    <name type="scientific">mine drainage metagenome</name>
    <dbReference type="NCBI Taxonomy" id="410659"/>
    <lineage>
        <taxon>unclassified sequences</taxon>
        <taxon>metagenomes</taxon>
        <taxon>ecological metagenomes</taxon>
    </lineage>
</organism>
<dbReference type="GO" id="GO:0050538">
    <property type="term" value="F:N-carbamoyl-L-amino-acid hydrolase activity"/>
    <property type="evidence" value="ECO:0007669"/>
    <property type="project" value="UniProtKB-EC"/>
</dbReference>
<dbReference type="EC" id="3.5.1.87" evidence="2"/>
<sequence length="414" mass="43841">MNAVPSLHINSERLLASLMSLGEVGALDGGGVCRLALTDADKLGRDWVVARMRELGMSVAIDVVGNGVAVYEGTEDLPPVMTGSHIDTVRTGGLYDGNYGVLAGLEVVATLRDAGVRTRRPVAVAFFTNEEGARFQPDMMGSLVYAGGLPLEQALAARDSDGLAAGEELQRIGYQGQAPVGRPRVDSFVELHVEQGPVLHGRGLQIGVVESVQGISWSEFIFEGVSNHAGTTPMELRRDAGYVAACLSTFAHDLALRYGGRQIATVGSIRLTPNLVNVIANRAVLTVDLRNTDAQALARAEAEVLEFASCTAAAQGVACRHRLLARFDPVAFETTVVDLVEQEAGRLGLSTVRMPSGAGHDAQMLARVCPAGMIFVPSVDGLSHNVREFTAPQDLANGAQLLLQVLLKLANRIA</sequence>
<reference evidence="2" key="1">
    <citation type="submission" date="2016-10" db="EMBL/GenBank/DDBJ databases">
        <title>Sequence of Gallionella enrichment culture.</title>
        <authorList>
            <person name="Poehlein A."/>
            <person name="Muehling M."/>
            <person name="Daniel R."/>
        </authorList>
    </citation>
    <scope>NUCLEOTIDE SEQUENCE</scope>
</reference>
<dbReference type="CDD" id="cd03884">
    <property type="entry name" value="M20_bAS"/>
    <property type="match status" value="1"/>
</dbReference>
<dbReference type="AlphaFoldDB" id="A0A1J5PA30"/>
<accession>A0A1J5PA30</accession>
<name>A0A1J5PA30_9ZZZZ</name>
<dbReference type="PANTHER" id="PTHR32494">
    <property type="entry name" value="ALLANTOATE DEIMINASE-RELATED"/>
    <property type="match status" value="1"/>
</dbReference>
<dbReference type="Gene3D" id="3.30.70.360">
    <property type="match status" value="1"/>
</dbReference>
<dbReference type="SUPFAM" id="SSF55031">
    <property type="entry name" value="Bacterial exopeptidase dimerisation domain"/>
    <property type="match status" value="1"/>
</dbReference>
<dbReference type="NCBIfam" id="NF006769">
    <property type="entry name" value="PRK09290.1-3"/>
    <property type="match status" value="1"/>
</dbReference>
<dbReference type="EMBL" id="MLJW01005299">
    <property type="protein sequence ID" value="OIQ68457.1"/>
    <property type="molecule type" value="Genomic_DNA"/>
</dbReference>
<gene>
    <name evidence="2" type="primary">amaB_3</name>
    <name evidence="2" type="ORF">GALL_499510</name>
</gene>
<dbReference type="GO" id="GO:0016813">
    <property type="term" value="F:hydrolase activity, acting on carbon-nitrogen (but not peptide) bonds, in linear amidines"/>
    <property type="evidence" value="ECO:0007669"/>
    <property type="project" value="InterPro"/>
</dbReference>
<dbReference type="NCBIfam" id="NF006771">
    <property type="entry name" value="PRK09290.1-5"/>
    <property type="match status" value="1"/>
</dbReference>
<evidence type="ECO:0000313" key="2">
    <source>
        <dbReference type="EMBL" id="OIQ68457.1"/>
    </source>
</evidence>
<dbReference type="SUPFAM" id="SSF53187">
    <property type="entry name" value="Zn-dependent exopeptidases"/>
    <property type="match status" value="1"/>
</dbReference>
<dbReference type="InterPro" id="IPR010158">
    <property type="entry name" value="Amidase_Cbmase"/>
</dbReference>
<dbReference type="Gene3D" id="3.40.630.10">
    <property type="entry name" value="Zn peptidases"/>
    <property type="match status" value="1"/>
</dbReference>
<comment type="caution">
    <text evidence="2">The sequence shown here is derived from an EMBL/GenBank/DDBJ whole genome shotgun (WGS) entry which is preliminary data.</text>
</comment>
<dbReference type="PANTHER" id="PTHR32494:SF5">
    <property type="entry name" value="ALLANTOATE AMIDOHYDROLASE"/>
    <property type="match status" value="1"/>
</dbReference>
<dbReference type="PIRSF" id="PIRSF001235">
    <property type="entry name" value="Amidase_carbamoylase"/>
    <property type="match status" value="1"/>
</dbReference>
<dbReference type="Pfam" id="PF01546">
    <property type="entry name" value="Peptidase_M20"/>
    <property type="match status" value="1"/>
</dbReference>
<evidence type="ECO:0000256" key="1">
    <source>
        <dbReference type="ARBA" id="ARBA00022801"/>
    </source>
</evidence>